<feature type="domain" description="Polysaccharide biosynthesis enzyme WcbI" evidence="2">
    <location>
        <begin position="45"/>
        <end position="256"/>
    </location>
</feature>
<keyword evidence="4" id="KW-1185">Reference proteome</keyword>
<feature type="compositionally biased region" description="Basic and acidic residues" evidence="1">
    <location>
        <begin position="1"/>
        <end position="10"/>
    </location>
</feature>
<evidence type="ECO:0000259" key="2">
    <source>
        <dbReference type="Pfam" id="PF18588"/>
    </source>
</evidence>
<sequence length="341" mass="37159">MSAIEPHGDGRQGSTAPAEAAPTARQLHYGEFYGLDAIADDAPIAVVSGNCQAESLRIMLDGPDIRTVRVPPVFELVEADLPHLARLLARARYLVSQPVRDDYHDLPLGTAQLARLLRPGAEVVRMPVVRFAGLYPFHAIVRPPFDLSLTPPVVEYHDLRTVMRAWWAREGRGGGADASASAAPVASRSATVAQVRAVAEQSIAELRKREAHHDTVVVSDLFGAPSFDLMRTINHPGNPFWTAAAARVRHRLSLTEHVVDPGRPLLNRVHAPRERAVIEAFGLDAEPRADWIVDGRTVPAEEVEQAHLDWYARFPAIVDAALARHRSTLQTLGLIAPGVAA</sequence>
<dbReference type="EMBL" id="NBWZ01000001">
    <property type="protein sequence ID" value="RFA10166.1"/>
    <property type="molecule type" value="Genomic_DNA"/>
</dbReference>
<dbReference type="Proteomes" id="UP000256486">
    <property type="component" value="Unassembled WGS sequence"/>
</dbReference>
<organism evidence="3 4">
    <name type="scientific">Subtercola boreus</name>
    <dbReference type="NCBI Taxonomy" id="120213"/>
    <lineage>
        <taxon>Bacteria</taxon>
        <taxon>Bacillati</taxon>
        <taxon>Actinomycetota</taxon>
        <taxon>Actinomycetes</taxon>
        <taxon>Micrococcales</taxon>
        <taxon>Microbacteriaceae</taxon>
        <taxon>Subtercola</taxon>
    </lineage>
</organism>
<dbReference type="Pfam" id="PF18588">
    <property type="entry name" value="WcbI"/>
    <property type="match status" value="1"/>
</dbReference>
<accession>A0A3E0VJV6</accession>
<reference evidence="3 4" key="1">
    <citation type="submission" date="2017-04" db="EMBL/GenBank/DDBJ databases">
        <title>Comparative genome analysis of Subtercola boreus.</title>
        <authorList>
            <person name="Cho Y.-J."/>
            <person name="Cho A."/>
            <person name="Kim O.-S."/>
            <person name="Lee J.-I."/>
        </authorList>
    </citation>
    <scope>NUCLEOTIDE SEQUENCE [LARGE SCALE GENOMIC DNA]</scope>
    <source>
        <strain evidence="3 4">K300</strain>
    </source>
</reference>
<proteinExistence type="predicted"/>
<gene>
    <name evidence="3" type="ORF">B7R54_13825</name>
</gene>
<dbReference type="OrthoDB" id="3283619at2"/>
<evidence type="ECO:0000313" key="3">
    <source>
        <dbReference type="EMBL" id="RFA10166.1"/>
    </source>
</evidence>
<protein>
    <recommendedName>
        <fullName evidence="2">Polysaccharide biosynthesis enzyme WcbI domain-containing protein</fullName>
    </recommendedName>
</protein>
<comment type="caution">
    <text evidence="3">The sequence shown here is derived from an EMBL/GenBank/DDBJ whole genome shotgun (WGS) entry which is preliminary data.</text>
</comment>
<name>A0A3E0VJV6_9MICO</name>
<evidence type="ECO:0000313" key="4">
    <source>
        <dbReference type="Proteomes" id="UP000256486"/>
    </source>
</evidence>
<dbReference type="Gene3D" id="3.40.50.12080">
    <property type="match status" value="1"/>
</dbReference>
<dbReference type="InterPro" id="IPR041307">
    <property type="entry name" value="WcbI"/>
</dbReference>
<dbReference type="RefSeq" id="WP_116415549.1">
    <property type="nucleotide sequence ID" value="NZ_NBWZ01000001.1"/>
</dbReference>
<feature type="region of interest" description="Disordered" evidence="1">
    <location>
        <begin position="1"/>
        <end position="21"/>
    </location>
</feature>
<evidence type="ECO:0000256" key="1">
    <source>
        <dbReference type="SAM" id="MobiDB-lite"/>
    </source>
</evidence>
<dbReference type="AlphaFoldDB" id="A0A3E0VJV6"/>